<reference evidence="1" key="1">
    <citation type="journal article" date="2014" name="Front. Microbiol.">
        <title>High frequency of phylogenetically diverse reductive dehalogenase-homologous genes in deep subseafloor sedimentary metagenomes.</title>
        <authorList>
            <person name="Kawai M."/>
            <person name="Futagami T."/>
            <person name="Toyoda A."/>
            <person name="Takaki Y."/>
            <person name="Nishi S."/>
            <person name="Hori S."/>
            <person name="Arai W."/>
            <person name="Tsubouchi T."/>
            <person name="Morono Y."/>
            <person name="Uchiyama I."/>
            <person name="Ito T."/>
            <person name="Fujiyama A."/>
            <person name="Inagaki F."/>
            <person name="Takami H."/>
        </authorList>
    </citation>
    <scope>NUCLEOTIDE SEQUENCE</scope>
    <source>
        <strain evidence="1">Expedition CK06-06</strain>
    </source>
</reference>
<sequence length="145" mass="15306">DVEINNASGGAVNPQVLLTVPRGGVALFLGGLILADDYAAARAFVLSIDSQTATKTRYNLVAEDLDNQSICIPRDPAANTDTIIVAALPFYLMGGGDLLRFKATAIDAAKKMTGRFAFLISGAPLAIDETAISSVTYTRQEDTVR</sequence>
<evidence type="ECO:0000313" key="1">
    <source>
        <dbReference type="EMBL" id="GAI47902.1"/>
    </source>
</evidence>
<organism evidence="1">
    <name type="scientific">marine sediment metagenome</name>
    <dbReference type="NCBI Taxonomy" id="412755"/>
    <lineage>
        <taxon>unclassified sequences</taxon>
        <taxon>metagenomes</taxon>
        <taxon>ecological metagenomes</taxon>
    </lineage>
</organism>
<comment type="caution">
    <text evidence="1">The sequence shown here is derived from an EMBL/GenBank/DDBJ whole genome shotgun (WGS) entry which is preliminary data.</text>
</comment>
<dbReference type="AlphaFoldDB" id="X1NV15"/>
<feature type="non-terminal residue" evidence="1">
    <location>
        <position position="1"/>
    </location>
</feature>
<name>X1NV15_9ZZZZ</name>
<dbReference type="EMBL" id="BARV01035813">
    <property type="protein sequence ID" value="GAI47902.1"/>
    <property type="molecule type" value="Genomic_DNA"/>
</dbReference>
<proteinExistence type="predicted"/>
<accession>X1NV15</accession>
<gene>
    <name evidence="1" type="ORF">S06H3_55801</name>
</gene>
<protein>
    <submittedName>
        <fullName evidence="1">Uncharacterized protein</fullName>
    </submittedName>
</protein>